<dbReference type="InterPro" id="IPR000008">
    <property type="entry name" value="C2_dom"/>
</dbReference>
<dbReference type="Pfam" id="PF00168">
    <property type="entry name" value="C2"/>
    <property type="match status" value="1"/>
</dbReference>
<dbReference type="PROSITE" id="PS50004">
    <property type="entry name" value="C2"/>
    <property type="match status" value="1"/>
</dbReference>
<gene>
    <name evidence="5" type="ORF">EPI10_032387</name>
</gene>
<dbReference type="EMBL" id="SMMG02000001">
    <property type="protein sequence ID" value="KAA3488658.1"/>
    <property type="molecule type" value="Genomic_DNA"/>
</dbReference>
<dbReference type="InterPro" id="IPR035595">
    <property type="entry name" value="UDP_glycos_trans_CS"/>
</dbReference>
<dbReference type="InterPro" id="IPR002213">
    <property type="entry name" value="UDP_glucos_trans"/>
</dbReference>
<keyword evidence="6" id="KW-1185">Reference proteome</keyword>
<sequence>MDSKPDPLHILFFPHLAHGHMVPTIDMARVFARQGVKATILTTHLNASFFSKVIERDRELGFEIDIVMIKFPSMEAGLPEGIENISSITSQEMGYKLFKAVSLLQQPLQQVLEDCHPNCLVADGMFPWATEVARKVGIPRLVFYGTSYLACCVLDSFLRYEPLKNVTSDDQLFEVPGIPDKIMMTGLQQAAELRDPRNNNETTVVLHKLLEAEITSSGVIMNSFQELEPAYVQHYRKTLGRKTWHIGPLSLCSNDIEDKLERGNANAVSTHRVEFLRWLDSKKPTSVLYICFGSVSWISPTQLNELAKGIEASGVDFIWVVRKTNKDEEEEEDKEEWLPKGFEERMKGKGLIIRGWAPQLLILDHEAIGGFMTHCGWNSILESITAGVPMVTWPLSNEQFSNEKLVTDIVRVGVGVGAQECSKWMEGKKLLVAKENITSAISRLMVGEEANDVRNRASALKWMAKRAVEEGGSSHSDLKAFYIKGRQCTHSLPKNIHHLFLSIIPCRFRVFKATFYRSLVFTFLEYSSHFLFVGCTNLKNTEWISRQDPYVCLEYGSTQHRTSTCTDGGKMPIFQEKFTFSLIEGLREINVVVWNSNTVTYDDFIGTGKVQLQRVLSYGYDDNPWPLQTKTGRYAGEARLIMRYEKAQVTSPIYSSVFSTHLY</sequence>
<dbReference type="PANTHER" id="PTHR48047">
    <property type="entry name" value="GLYCOSYLTRANSFERASE"/>
    <property type="match status" value="1"/>
</dbReference>
<dbReference type="FunFam" id="3.40.50.2000:FF:000071">
    <property type="entry name" value="Glycosyltransferase"/>
    <property type="match status" value="1"/>
</dbReference>
<dbReference type="PROSITE" id="PS00375">
    <property type="entry name" value="UDPGT"/>
    <property type="match status" value="1"/>
</dbReference>
<dbReference type="CDD" id="cd03784">
    <property type="entry name" value="GT1_Gtf-like"/>
    <property type="match status" value="1"/>
</dbReference>
<keyword evidence="2" id="KW-0328">Glycosyltransferase</keyword>
<dbReference type="SUPFAM" id="SSF49562">
    <property type="entry name" value="C2 domain (Calcium/lipid-binding domain, CaLB)"/>
    <property type="match status" value="1"/>
</dbReference>
<comment type="caution">
    <text evidence="5">The sequence shown here is derived from an EMBL/GenBank/DDBJ whole genome shotgun (WGS) entry which is preliminary data.</text>
</comment>
<organism evidence="5 6">
    <name type="scientific">Gossypium australe</name>
    <dbReference type="NCBI Taxonomy" id="47621"/>
    <lineage>
        <taxon>Eukaryota</taxon>
        <taxon>Viridiplantae</taxon>
        <taxon>Streptophyta</taxon>
        <taxon>Embryophyta</taxon>
        <taxon>Tracheophyta</taxon>
        <taxon>Spermatophyta</taxon>
        <taxon>Magnoliopsida</taxon>
        <taxon>eudicotyledons</taxon>
        <taxon>Gunneridae</taxon>
        <taxon>Pentapetalae</taxon>
        <taxon>rosids</taxon>
        <taxon>malvids</taxon>
        <taxon>Malvales</taxon>
        <taxon>Malvaceae</taxon>
        <taxon>Malvoideae</taxon>
        <taxon>Gossypium</taxon>
    </lineage>
</organism>
<evidence type="ECO:0000313" key="5">
    <source>
        <dbReference type="EMBL" id="KAA3488658.1"/>
    </source>
</evidence>
<dbReference type="Gene3D" id="3.40.50.2000">
    <property type="entry name" value="Glycogen Phosphorylase B"/>
    <property type="match status" value="2"/>
</dbReference>
<dbReference type="Gene3D" id="2.60.40.150">
    <property type="entry name" value="C2 domain"/>
    <property type="match status" value="1"/>
</dbReference>
<name>A0A5B6X497_9ROSI</name>
<protein>
    <submittedName>
        <fullName evidence="5">Scopoletin glucosyltransferase-like</fullName>
    </submittedName>
</protein>
<accession>A0A5B6X497</accession>
<evidence type="ECO:0000313" key="6">
    <source>
        <dbReference type="Proteomes" id="UP000325315"/>
    </source>
</evidence>
<reference evidence="6" key="1">
    <citation type="journal article" date="2019" name="Plant Biotechnol. J.">
        <title>Genome sequencing of the Australian wild diploid species Gossypium australe highlights disease resistance and delayed gland morphogenesis.</title>
        <authorList>
            <person name="Cai Y."/>
            <person name="Cai X."/>
            <person name="Wang Q."/>
            <person name="Wang P."/>
            <person name="Zhang Y."/>
            <person name="Cai C."/>
            <person name="Xu Y."/>
            <person name="Wang K."/>
            <person name="Zhou Z."/>
            <person name="Wang C."/>
            <person name="Geng S."/>
            <person name="Li B."/>
            <person name="Dong Q."/>
            <person name="Hou Y."/>
            <person name="Wang H."/>
            <person name="Ai P."/>
            <person name="Liu Z."/>
            <person name="Yi F."/>
            <person name="Sun M."/>
            <person name="An G."/>
            <person name="Cheng J."/>
            <person name="Zhang Y."/>
            <person name="Shi Q."/>
            <person name="Xie Y."/>
            <person name="Shi X."/>
            <person name="Chang Y."/>
            <person name="Huang F."/>
            <person name="Chen Y."/>
            <person name="Hong S."/>
            <person name="Mi L."/>
            <person name="Sun Q."/>
            <person name="Zhang L."/>
            <person name="Zhou B."/>
            <person name="Peng R."/>
            <person name="Zhang X."/>
            <person name="Liu F."/>
        </authorList>
    </citation>
    <scope>NUCLEOTIDE SEQUENCE [LARGE SCALE GENOMIC DNA]</scope>
    <source>
        <strain evidence="6">cv. PA1801</strain>
    </source>
</reference>
<dbReference type="OrthoDB" id="5835829at2759"/>
<comment type="similarity">
    <text evidence="1">Belongs to the UDP-glycosyltransferase family.</text>
</comment>
<dbReference type="PANTHER" id="PTHR48047:SF45">
    <property type="entry name" value="SCOPOLETIN GLUCOSYLTRANSFERASE-LIKE"/>
    <property type="match status" value="1"/>
</dbReference>
<dbReference type="Pfam" id="PF00201">
    <property type="entry name" value="UDPGT"/>
    <property type="match status" value="1"/>
</dbReference>
<evidence type="ECO:0000256" key="2">
    <source>
        <dbReference type="ARBA" id="ARBA00022676"/>
    </source>
</evidence>
<dbReference type="CDD" id="cd00030">
    <property type="entry name" value="C2"/>
    <property type="match status" value="1"/>
</dbReference>
<feature type="domain" description="C2" evidence="4">
    <location>
        <begin position="506"/>
        <end position="625"/>
    </location>
</feature>
<keyword evidence="3 5" id="KW-0808">Transferase</keyword>
<dbReference type="FunFam" id="3.40.50.2000:FF:000047">
    <property type="entry name" value="Glycosyltransferase"/>
    <property type="match status" value="1"/>
</dbReference>
<evidence type="ECO:0000256" key="3">
    <source>
        <dbReference type="ARBA" id="ARBA00022679"/>
    </source>
</evidence>
<dbReference type="SMART" id="SM00239">
    <property type="entry name" value="C2"/>
    <property type="match status" value="1"/>
</dbReference>
<dbReference type="GO" id="GO:0035251">
    <property type="term" value="F:UDP-glucosyltransferase activity"/>
    <property type="evidence" value="ECO:0007669"/>
    <property type="project" value="UniProtKB-ARBA"/>
</dbReference>
<dbReference type="SUPFAM" id="SSF53756">
    <property type="entry name" value="UDP-Glycosyltransferase/glycogen phosphorylase"/>
    <property type="match status" value="1"/>
</dbReference>
<dbReference type="InterPro" id="IPR035892">
    <property type="entry name" value="C2_domain_sf"/>
</dbReference>
<dbReference type="AlphaFoldDB" id="A0A5B6X497"/>
<evidence type="ECO:0000259" key="4">
    <source>
        <dbReference type="PROSITE" id="PS50004"/>
    </source>
</evidence>
<evidence type="ECO:0000256" key="1">
    <source>
        <dbReference type="ARBA" id="ARBA00009995"/>
    </source>
</evidence>
<proteinExistence type="inferred from homology"/>
<dbReference type="Proteomes" id="UP000325315">
    <property type="component" value="Unassembled WGS sequence"/>
</dbReference>